<evidence type="ECO:0000313" key="5">
    <source>
        <dbReference type="EMBL" id="MBB3984343.1"/>
    </source>
</evidence>
<keyword evidence="3" id="KW-0807">Transducer</keyword>
<protein>
    <submittedName>
        <fullName evidence="5">Methyl-accepting chemotaxis protein</fullName>
    </submittedName>
</protein>
<dbReference type="AlphaFoldDB" id="A0A7W6DQU0"/>
<dbReference type="InterPro" id="IPR004089">
    <property type="entry name" value="MCPsignal_dom"/>
</dbReference>
<evidence type="ECO:0000256" key="3">
    <source>
        <dbReference type="PROSITE-ProRule" id="PRU00284"/>
    </source>
</evidence>
<dbReference type="GO" id="GO:0005886">
    <property type="term" value="C:plasma membrane"/>
    <property type="evidence" value="ECO:0007669"/>
    <property type="project" value="TreeGrafter"/>
</dbReference>
<gene>
    <name evidence="5" type="ORF">GGQ68_000654</name>
</gene>
<reference evidence="5 6" key="1">
    <citation type="submission" date="2020-08" db="EMBL/GenBank/DDBJ databases">
        <title>Genomic Encyclopedia of Type Strains, Phase IV (KMG-IV): sequencing the most valuable type-strain genomes for metagenomic binning, comparative biology and taxonomic classification.</title>
        <authorList>
            <person name="Goeker M."/>
        </authorList>
    </citation>
    <scope>NUCLEOTIDE SEQUENCE [LARGE SCALE GENOMIC DNA]</scope>
    <source>
        <strain evidence="5 6">DSM 102235</strain>
    </source>
</reference>
<dbReference type="InterPro" id="IPR004090">
    <property type="entry name" value="Chemotax_Me-accpt_rcpt"/>
</dbReference>
<accession>A0A7W6DQU0</accession>
<dbReference type="PANTHER" id="PTHR43531">
    <property type="entry name" value="PROTEIN ICFG"/>
    <property type="match status" value="1"/>
</dbReference>
<dbReference type="InterPro" id="IPR051310">
    <property type="entry name" value="MCP_chemotaxis"/>
</dbReference>
<comment type="caution">
    <text evidence="5">The sequence shown here is derived from an EMBL/GenBank/DDBJ whole genome shotgun (WGS) entry which is preliminary data.</text>
</comment>
<organism evidence="5 6">
    <name type="scientific">Sagittula marina</name>
    <dbReference type="NCBI Taxonomy" id="943940"/>
    <lineage>
        <taxon>Bacteria</taxon>
        <taxon>Pseudomonadati</taxon>
        <taxon>Pseudomonadota</taxon>
        <taxon>Alphaproteobacteria</taxon>
        <taxon>Rhodobacterales</taxon>
        <taxon>Roseobacteraceae</taxon>
        <taxon>Sagittula</taxon>
    </lineage>
</organism>
<dbReference type="EMBL" id="JACIEJ010000001">
    <property type="protein sequence ID" value="MBB3984343.1"/>
    <property type="molecule type" value="Genomic_DNA"/>
</dbReference>
<dbReference type="SMART" id="SM00283">
    <property type="entry name" value="MA"/>
    <property type="match status" value="1"/>
</dbReference>
<dbReference type="Proteomes" id="UP000541426">
    <property type="component" value="Unassembled WGS sequence"/>
</dbReference>
<evidence type="ECO:0000259" key="4">
    <source>
        <dbReference type="PROSITE" id="PS50111"/>
    </source>
</evidence>
<dbReference type="PANTHER" id="PTHR43531:SF11">
    <property type="entry name" value="METHYL-ACCEPTING CHEMOTAXIS PROTEIN 3"/>
    <property type="match status" value="1"/>
</dbReference>
<evidence type="ECO:0000256" key="2">
    <source>
        <dbReference type="ARBA" id="ARBA00029447"/>
    </source>
</evidence>
<dbReference type="RefSeq" id="WP_183962942.1">
    <property type="nucleotide sequence ID" value="NZ_BAABBZ010000012.1"/>
</dbReference>
<dbReference type="GO" id="GO:0006935">
    <property type="term" value="P:chemotaxis"/>
    <property type="evidence" value="ECO:0007669"/>
    <property type="project" value="UniProtKB-KW"/>
</dbReference>
<evidence type="ECO:0000256" key="1">
    <source>
        <dbReference type="ARBA" id="ARBA00022500"/>
    </source>
</evidence>
<dbReference type="SUPFAM" id="SSF58104">
    <property type="entry name" value="Methyl-accepting chemotaxis protein (MCP) signaling domain"/>
    <property type="match status" value="1"/>
</dbReference>
<dbReference type="Pfam" id="PF00015">
    <property type="entry name" value="MCPsignal"/>
    <property type="match status" value="1"/>
</dbReference>
<name>A0A7W6DQU0_9RHOB</name>
<feature type="domain" description="Methyl-accepting transducer" evidence="4">
    <location>
        <begin position="166"/>
        <end position="395"/>
    </location>
</feature>
<keyword evidence="1" id="KW-0145">Chemotaxis</keyword>
<proteinExistence type="inferred from homology"/>
<sequence>MHAAITGYWTETQRSKGRDIVELILPGFDAGIRQVYSVALGVAPEDLPQELVQTERKKLRLILSGDFGTDYVRLQEGIVQNILGMGTDYQTYMVGYSFYQATLVDLVIDAQAKLPMPLKEATRIVQVAAMCDATITLGYFFEDLDRRAQEQRKQLLDRLFSQIGEDTQALEFSSSELRGTFDSLSHRAETQAAALEQNSAALTQLETQIAATANDAKGAALQTAEANTRARDARHEVAQTRESVRDVVTKTEEIRRFIDMVDQIALQTKLLALNASVEAARAGEHGRGFSIVATEVRALADQSAKSAAEVAAVVKTILAGMTAIDVRSDALTARLTDLVQGIGDASESVARIDAAAQEQSDAIVQVATNQRHLDQANQANAAGVGAANTQVRAFEETVGQINQRIADFRSETVSSDQLRNA</sequence>
<dbReference type="GO" id="GO:0007165">
    <property type="term" value="P:signal transduction"/>
    <property type="evidence" value="ECO:0007669"/>
    <property type="project" value="UniProtKB-KW"/>
</dbReference>
<dbReference type="PRINTS" id="PR00260">
    <property type="entry name" value="CHEMTRNSDUCR"/>
</dbReference>
<comment type="similarity">
    <text evidence="2">Belongs to the methyl-accepting chemotaxis (MCP) protein family.</text>
</comment>
<dbReference type="PROSITE" id="PS50111">
    <property type="entry name" value="CHEMOTAXIS_TRANSDUC_2"/>
    <property type="match status" value="1"/>
</dbReference>
<evidence type="ECO:0000313" key="6">
    <source>
        <dbReference type="Proteomes" id="UP000541426"/>
    </source>
</evidence>
<dbReference type="Gene3D" id="1.10.287.950">
    <property type="entry name" value="Methyl-accepting chemotaxis protein"/>
    <property type="match status" value="1"/>
</dbReference>
<dbReference type="GO" id="GO:0004888">
    <property type="term" value="F:transmembrane signaling receptor activity"/>
    <property type="evidence" value="ECO:0007669"/>
    <property type="project" value="InterPro"/>
</dbReference>
<keyword evidence="6" id="KW-1185">Reference proteome</keyword>